<gene>
    <name evidence="2" type="ORF">TH63_16120</name>
</gene>
<reference evidence="2 3" key="1">
    <citation type="submission" date="2015-01" db="EMBL/GenBank/DDBJ databases">
        <title>Rufibacter sp./DG31D/ whole genome sequencing.</title>
        <authorList>
            <person name="Kim M.K."/>
            <person name="Srinivasan S."/>
            <person name="Lee J.-J."/>
        </authorList>
    </citation>
    <scope>NUCLEOTIDE SEQUENCE [LARGE SCALE GENOMIC DNA]</scope>
    <source>
        <strain evidence="2 3">DG31D</strain>
    </source>
</reference>
<evidence type="ECO:0008006" key="4">
    <source>
        <dbReference type="Google" id="ProtNLM"/>
    </source>
</evidence>
<dbReference type="RefSeq" id="WP_048921849.1">
    <property type="nucleotide sequence ID" value="NZ_CP010777.1"/>
</dbReference>
<keyword evidence="3" id="KW-1185">Reference proteome</keyword>
<accession>A0A0H4VS80</accession>
<sequence>MKPPLCFPLRPLTALLLLAFLWAAAGKAQGQGKYSPQYNQLTVLDSTDMVVASIYSASKISLGLGEEVGLLFINTRTGQSVRVELPPPFQIDATALKESGRYRKERPVIIIGGDKAWNQNDKLDSNDLRALFITTSTGQGLQQVSPKGEHLVHWKMQKTTNALTFITKADSNRDGKFDEKDVNKVYVFHLTEEKLTPVNTGDPQATR</sequence>
<dbReference type="OrthoDB" id="1100059at2"/>
<keyword evidence="1" id="KW-0732">Signal</keyword>
<name>A0A0H4VS80_9BACT</name>
<protein>
    <recommendedName>
        <fullName evidence="4">EF-hand domain-containing protein</fullName>
    </recommendedName>
</protein>
<evidence type="ECO:0000313" key="2">
    <source>
        <dbReference type="EMBL" id="AKQ46807.1"/>
    </source>
</evidence>
<organism evidence="2 3">
    <name type="scientific">Rufibacter radiotolerans</name>
    <dbReference type="NCBI Taxonomy" id="1379910"/>
    <lineage>
        <taxon>Bacteria</taxon>
        <taxon>Pseudomonadati</taxon>
        <taxon>Bacteroidota</taxon>
        <taxon>Cytophagia</taxon>
        <taxon>Cytophagales</taxon>
        <taxon>Hymenobacteraceae</taxon>
        <taxon>Rufibacter</taxon>
    </lineage>
</organism>
<dbReference type="STRING" id="1379910.TH63_16120"/>
<dbReference type="PATRIC" id="fig|1379910.4.peg.3517"/>
<dbReference type="KEGG" id="ruf:TH63_16120"/>
<feature type="signal peptide" evidence="1">
    <location>
        <begin position="1"/>
        <end position="30"/>
    </location>
</feature>
<proteinExistence type="predicted"/>
<evidence type="ECO:0000313" key="3">
    <source>
        <dbReference type="Proteomes" id="UP000036458"/>
    </source>
</evidence>
<dbReference type="EMBL" id="CP010777">
    <property type="protein sequence ID" value="AKQ46807.1"/>
    <property type="molecule type" value="Genomic_DNA"/>
</dbReference>
<evidence type="ECO:0000256" key="1">
    <source>
        <dbReference type="SAM" id="SignalP"/>
    </source>
</evidence>
<dbReference type="Proteomes" id="UP000036458">
    <property type="component" value="Chromosome"/>
</dbReference>
<feature type="chain" id="PRO_5005211109" description="EF-hand domain-containing protein" evidence="1">
    <location>
        <begin position="31"/>
        <end position="207"/>
    </location>
</feature>
<dbReference type="AlphaFoldDB" id="A0A0H4VS80"/>